<dbReference type="Pfam" id="PF07727">
    <property type="entry name" value="RVT_2"/>
    <property type="match status" value="1"/>
</dbReference>
<name>A0A9Q3ICF7_9BASI</name>
<gene>
    <name evidence="2" type="ORF">O181_077806</name>
</gene>
<comment type="caution">
    <text evidence="2">The sequence shown here is derived from an EMBL/GenBank/DDBJ whole genome shotgun (WGS) entry which is preliminary data.</text>
</comment>
<dbReference type="OrthoDB" id="3028009at2759"/>
<organism evidence="2 3">
    <name type="scientific">Austropuccinia psidii MF-1</name>
    <dbReference type="NCBI Taxonomy" id="1389203"/>
    <lineage>
        <taxon>Eukaryota</taxon>
        <taxon>Fungi</taxon>
        <taxon>Dikarya</taxon>
        <taxon>Basidiomycota</taxon>
        <taxon>Pucciniomycotina</taxon>
        <taxon>Pucciniomycetes</taxon>
        <taxon>Pucciniales</taxon>
        <taxon>Sphaerophragmiaceae</taxon>
        <taxon>Austropuccinia</taxon>
    </lineage>
</organism>
<feature type="non-terminal residue" evidence="2">
    <location>
        <position position="160"/>
    </location>
</feature>
<dbReference type="EMBL" id="AVOT02042669">
    <property type="protein sequence ID" value="MBW0538091.1"/>
    <property type="molecule type" value="Genomic_DNA"/>
</dbReference>
<feature type="domain" description="Reverse transcriptase Ty1/copia-type" evidence="1">
    <location>
        <begin position="1"/>
        <end position="117"/>
    </location>
</feature>
<evidence type="ECO:0000313" key="3">
    <source>
        <dbReference type="Proteomes" id="UP000765509"/>
    </source>
</evidence>
<protein>
    <recommendedName>
        <fullName evidence="1">Reverse transcriptase Ty1/copia-type domain-containing protein</fullName>
    </recommendedName>
</protein>
<evidence type="ECO:0000313" key="2">
    <source>
        <dbReference type="EMBL" id="MBW0538091.1"/>
    </source>
</evidence>
<reference evidence="2" key="1">
    <citation type="submission" date="2021-03" db="EMBL/GenBank/DDBJ databases">
        <title>Draft genome sequence of rust myrtle Austropuccinia psidii MF-1, a brazilian biotype.</title>
        <authorList>
            <person name="Quecine M.C."/>
            <person name="Pachon D.M.R."/>
            <person name="Bonatelli M.L."/>
            <person name="Correr F.H."/>
            <person name="Franceschini L.M."/>
            <person name="Leite T.F."/>
            <person name="Margarido G.R.A."/>
            <person name="Almeida C.A."/>
            <person name="Ferrarezi J.A."/>
            <person name="Labate C.A."/>
        </authorList>
    </citation>
    <scope>NUCLEOTIDE SEQUENCE</scope>
    <source>
        <strain evidence="2">MF-1</strain>
    </source>
</reference>
<evidence type="ECO:0000259" key="1">
    <source>
        <dbReference type="Pfam" id="PF07727"/>
    </source>
</evidence>
<dbReference type="Proteomes" id="UP000765509">
    <property type="component" value="Unassembled WGS sequence"/>
</dbReference>
<sequence length="160" mass="18532">MDVRCAFLNGKPKEELYIFYPDGLPISNDFKILRLNKSLYGLKQSPRCWHSELQKTLIKLNLIPSEINPCLFFCKDKLKPFYLYVHVDDLLFGGSWVADLKAQIKLHFDMEDLHVSKYALAKSHNLLKTIFGQEIQSKLTVYYHPTFHCSPSCFVLSPSS</sequence>
<proteinExistence type="predicted"/>
<accession>A0A9Q3ICF7</accession>
<keyword evidence="3" id="KW-1185">Reference proteome</keyword>
<dbReference type="AlphaFoldDB" id="A0A9Q3ICF7"/>
<dbReference type="InterPro" id="IPR013103">
    <property type="entry name" value="RVT_2"/>
</dbReference>